<sequence>MTVSTADQLLPPDFDEAVLAVLRTHPAGIGEYRLIGLLAERFPESLFATPGALRDPLRLFQVHFLLFHALYRLSDRLAECGQQLRIHALSIVLERRRDSGPGLCEPDPLRSYYLDWQQWVTTHREDVERLLSQFRAMPAAISAQARGQALALFELPDPACPKAIKRRYRELVSRHHPDRGGDTATLQEINEALLILQRYYGKA</sequence>
<dbReference type="InterPro" id="IPR036869">
    <property type="entry name" value="J_dom_sf"/>
</dbReference>
<protein>
    <recommendedName>
        <fullName evidence="2">J domain-containing protein</fullName>
    </recommendedName>
</protein>
<accession>A0A1V0B667</accession>
<name>A0A1V0B667_9GAMM</name>
<dbReference type="CDD" id="cd06257">
    <property type="entry name" value="DnaJ"/>
    <property type="match status" value="1"/>
</dbReference>
<dbReference type="AlphaFoldDB" id="A0A1V0B667"/>
<dbReference type="InterPro" id="IPR001623">
    <property type="entry name" value="DnaJ_domain"/>
</dbReference>
<reference evidence="3 4" key="1">
    <citation type="submission" date="2017-03" db="EMBL/GenBank/DDBJ databases">
        <title>Complete genome sequence of the novel DNRA strain Pseudomonas sp. S-6-2 isolated from Chinese polluted river sediment. Journal of Biotechnology.</title>
        <authorList>
            <person name="Li J."/>
            <person name="Xiang F."/>
            <person name="Wang L."/>
            <person name="Xi L."/>
            <person name="Liu J."/>
        </authorList>
    </citation>
    <scope>NUCLEOTIDE SEQUENCE [LARGE SCALE GENOMIC DNA]</scope>
    <source>
        <strain evidence="3 4">S-6-2</strain>
    </source>
</reference>
<feature type="domain" description="J" evidence="2">
    <location>
        <begin position="148"/>
        <end position="203"/>
    </location>
</feature>
<evidence type="ECO:0000256" key="1">
    <source>
        <dbReference type="ARBA" id="ARBA00023186"/>
    </source>
</evidence>
<proteinExistence type="predicted"/>
<dbReference type="Gene3D" id="1.10.287.110">
    <property type="entry name" value="DnaJ domain"/>
    <property type="match status" value="1"/>
</dbReference>
<dbReference type="RefSeq" id="WP_080050258.1">
    <property type="nucleotide sequence ID" value="NZ_CP020100.1"/>
</dbReference>
<evidence type="ECO:0000313" key="4">
    <source>
        <dbReference type="Proteomes" id="UP000243488"/>
    </source>
</evidence>
<dbReference type="EMBL" id="CP020100">
    <property type="protein sequence ID" value="AQZ95390.1"/>
    <property type="molecule type" value="Genomic_DNA"/>
</dbReference>
<dbReference type="Proteomes" id="UP000243488">
    <property type="component" value="Chromosome"/>
</dbReference>
<dbReference type="SUPFAM" id="SSF46565">
    <property type="entry name" value="Chaperone J-domain"/>
    <property type="match status" value="1"/>
</dbReference>
<organism evidence="3 4">
    <name type="scientific">Halopseudomonas phragmitis</name>
    <dbReference type="NCBI Taxonomy" id="1931241"/>
    <lineage>
        <taxon>Bacteria</taxon>
        <taxon>Pseudomonadati</taxon>
        <taxon>Pseudomonadota</taxon>
        <taxon>Gammaproteobacteria</taxon>
        <taxon>Pseudomonadales</taxon>
        <taxon>Pseudomonadaceae</taxon>
        <taxon>Halopseudomonas</taxon>
    </lineage>
</organism>
<dbReference type="Pfam" id="PF12339">
    <property type="entry name" value="DNAJ_related"/>
    <property type="match status" value="1"/>
</dbReference>
<evidence type="ECO:0000259" key="2">
    <source>
        <dbReference type="PROSITE" id="PS50076"/>
    </source>
</evidence>
<dbReference type="KEGG" id="ppha:BVH74_11795"/>
<gene>
    <name evidence="3" type="ORF">BVH74_11795</name>
</gene>
<dbReference type="STRING" id="1931241.BVH74_11795"/>
<evidence type="ECO:0000313" key="3">
    <source>
        <dbReference type="EMBL" id="AQZ95390.1"/>
    </source>
</evidence>
<keyword evidence="1" id="KW-0143">Chaperone</keyword>
<dbReference type="PROSITE" id="PS50076">
    <property type="entry name" value="DNAJ_2"/>
    <property type="match status" value="1"/>
</dbReference>
<dbReference type="InterPro" id="IPR021059">
    <property type="entry name" value="DnaJ-related_N"/>
</dbReference>
<keyword evidence="4" id="KW-1185">Reference proteome</keyword>